<dbReference type="RefSeq" id="WP_014656083.1">
    <property type="nucleotide sequence ID" value="NC_017731.1"/>
</dbReference>
<dbReference type="Pfam" id="PF10769">
    <property type="entry name" value="DUF2594"/>
    <property type="match status" value="1"/>
</dbReference>
<organism evidence="1 2">
    <name type="scientific">Providencia stuartii (strain MRSN 2154)</name>
    <dbReference type="NCBI Taxonomy" id="1157951"/>
    <lineage>
        <taxon>Bacteria</taxon>
        <taxon>Pseudomonadati</taxon>
        <taxon>Pseudomonadota</taxon>
        <taxon>Gammaproteobacteria</taxon>
        <taxon>Enterobacterales</taxon>
        <taxon>Morganellaceae</taxon>
        <taxon>Providencia</taxon>
    </lineage>
</organism>
<dbReference type="Proteomes" id="UP000005012">
    <property type="component" value="Chromosome"/>
</dbReference>
<dbReference type="PATRIC" id="fig|1157951.4.peg.164"/>
<dbReference type="GeneID" id="93519102"/>
<dbReference type="InterPro" id="IPR019705">
    <property type="entry name" value="DUF2594"/>
</dbReference>
<dbReference type="OrthoDB" id="6475550at2"/>
<dbReference type="KEGG" id="psi:S70_00810"/>
<reference evidence="1 2" key="1">
    <citation type="journal article" date="2012" name="J. Bacteriol.">
        <title>Complete Genome Sequence of Providencia stuartii Clinical Isolate MRSN 2154.</title>
        <authorList>
            <person name="Clifford R.J."/>
            <person name="Hang J."/>
            <person name="Riley M.C."/>
            <person name="Onmus-Leone F."/>
            <person name="Kuschner R.A."/>
            <person name="Lesho E.P."/>
            <person name="Waterman P.E."/>
        </authorList>
    </citation>
    <scope>NUCLEOTIDE SEQUENCE [LARGE SCALE GENOMIC DNA]</scope>
    <source>
        <strain evidence="1 2">MRSN 2154</strain>
    </source>
</reference>
<protein>
    <recommendedName>
        <fullName evidence="3">DUF2594 family protein</fullName>
    </recommendedName>
</protein>
<gene>
    <name evidence="1" type="ordered locus">S70_00810</name>
</gene>
<sequence length="73" mass="8229">MKAHFPTQPDVNELAAEVTCIKNLLAHMLKAIGQADAGKILIKMEREIASMEDEKQAETYRNTLEQIKAGFRQ</sequence>
<reference evidence="2" key="2">
    <citation type="submission" date="2012-04" db="EMBL/GenBank/DDBJ databases">
        <title>Complete genome sequence of Providencia stuartii clinical isolate MRSN 2154.</title>
        <authorList>
            <person name="Clifford R.J."/>
            <person name="Hang J."/>
            <person name="Riley M.C."/>
            <person name="Onmus-Leone F."/>
            <person name="Kuschner R.A."/>
            <person name="Lesho E.P."/>
            <person name="Waterman P.E."/>
        </authorList>
    </citation>
    <scope>NUCLEOTIDE SEQUENCE [LARGE SCALE GENOMIC DNA]</scope>
    <source>
        <strain evidence="2">MRSN 2154</strain>
    </source>
</reference>
<proteinExistence type="predicted"/>
<dbReference type="NCBIfam" id="NF007904">
    <property type="entry name" value="PRK10613.1"/>
    <property type="match status" value="1"/>
</dbReference>
<dbReference type="AlphaFoldDB" id="A0A140NJ81"/>
<dbReference type="EMBL" id="CP003488">
    <property type="protein sequence ID" value="AFH92062.1"/>
    <property type="molecule type" value="Genomic_DNA"/>
</dbReference>
<accession>A0A140NJ81</accession>
<evidence type="ECO:0008006" key="3">
    <source>
        <dbReference type="Google" id="ProtNLM"/>
    </source>
</evidence>
<evidence type="ECO:0000313" key="2">
    <source>
        <dbReference type="Proteomes" id="UP000005012"/>
    </source>
</evidence>
<dbReference type="HOGENOM" id="CLU_200496_0_0_6"/>
<name>A0A140NJ81_PROSM</name>
<evidence type="ECO:0000313" key="1">
    <source>
        <dbReference type="EMBL" id="AFH92062.1"/>
    </source>
</evidence>